<dbReference type="InterPro" id="IPR016181">
    <property type="entry name" value="Acyl_CoA_acyltransferase"/>
</dbReference>
<dbReference type="SUPFAM" id="SSF55729">
    <property type="entry name" value="Acyl-CoA N-acyltransferases (Nat)"/>
    <property type="match status" value="1"/>
</dbReference>
<protein>
    <submittedName>
        <fullName evidence="4">N-acetyltransferase family protein</fullName>
    </submittedName>
</protein>
<accession>A0A850HI34</accession>
<keyword evidence="1 4" id="KW-0808">Transferase</keyword>
<dbReference type="Pfam" id="PF00583">
    <property type="entry name" value="Acetyltransf_1"/>
    <property type="match status" value="1"/>
</dbReference>
<reference evidence="4 5" key="1">
    <citation type="submission" date="2020-06" db="EMBL/GenBank/DDBJ databases">
        <title>Altererythrobacter lutimaris sp. nov., a marine bacterium isolated from a tidal flat.</title>
        <authorList>
            <person name="Kim D."/>
            <person name="Yoo Y."/>
            <person name="Kim J.-J."/>
        </authorList>
    </citation>
    <scope>NUCLEOTIDE SEQUENCE [LARGE SCALE GENOMIC DNA]</scope>
    <source>
        <strain evidence="4 5">JGD-16</strain>
    </source>
</reference>
<name>A0A850HI34_9SPHN</name>
<comment type="caution">
    <text evidence="4">The sequence shown here is derived from an EMBL/GenBank/DDBJ whole genome shotgun (WGS) entry which is preliminary data.</text>
</comment>
<dbReference type="Gene3D" id="3.40.630.30">
    <property type="match status" value="1"/>
</dbReference>
<dbReference type="PROSITE" id="PS51186">
    <property type="entry name" value="GNAT"/>
    <property type="match status" value="1"/>
</dbReference>
<dbReference type="Proteomes" id="UP000546031">
    <property type="component" value="Unassembled WGS sequence"/>
</dbReference>
<dbReference type="PANTHER" id="PTHR43072">
    <property type="entry name" value="N-ACETYLTRANSFERASE"/>
    <property type="match status" value="1"/>
</dbReference>
<evidence type="ECO:0000259" key="3">
    <source>
        <dbReference type="PROSITE" id="PS51186"/>
    </source>
</evidence>
<evidence type="ECO:0000313" key="5">
    <source>
        <dbReference type="Proteomes" id="UP000546031"/>
    </source>
</evidence>
<sequence>MREVLVRRADARADALRCAAIYRPFVEESWTSFELDAPDELEMQQRITDCSASHAWYVAETAGEVAGYAYGSQHRTRPAYASSCDVAIYVDPQYARRGIGRKLYAALLADLSGRYHSAFAGIALPNDASIGLHEAMGFTSIGVYREVGWKLGGWRDVCWWQKLL</sequence>
<dbReference type="PANTHER" id="PTHR43072:SF23">
    <property type="entry name" value="UPF0039 PROTEIN C11D3.02C"/>
    <property type="match status" value="1"/>
</dbReference>
<dbReference type="AlphaFoldDB" id="A0A850HI34"/>
<keyword evidence="2" id="KW-0012">Acyltransferase</keyword>
<dbReference type="EMBL" id="JABWTA010000001">
    <property type="protein sequence ID" value="NVE95032.1"/>
    <property type="molecule type" value="Genomic_DNA"/>
</dbReference>
<keyword evidence="5" id="KW-1185">Reference proteome</keyword>
<evidence type="ECO:0000313" key="4">
    <source>
        <dbReference type="EMBL" id="NVE95032.1"/>
    </source>
</evidence>
<dbReference type="RefSeq" id="WP_176273238.1">
    <property type="nucleotide sequence ID" value="NZ_JABWTA010000001.1"/>
</dbReference>
<organism evidence="4 5">
    <name type="scientific">Altererythrobacter lutimaris</name>
    <dbReference type="NCBI Taxonomy" id="2743979"/>
    <lineage>
        <taxon>Bacteria</taxon>
        <taxon>Pseudomonadati</taxon>
        <taxon>Pseudomonadota</taxon>
        <taxon>Alphaproteobacteria</taxon>
        <taxon>Sphingomonadales</taxon>
        <taxon>Erythrobacteraceae</taxon>
        <taxon>Altererythrobacter</taxon>
    </lineage>
</organism>
<dbReference type="InterPro" id="IPR000182">
    <property type="entry name" value="GNAT_dom"/>
</dbReference>
<proteinExistence type="predicted"/>
<dbReference type="CDD" id="cd04301">
    <property type="entry name" value="NAT_SF"/>
    <property type="match status" value="1"/>
</dbReference>
<dbReference type="GO" id="GO:0016747">
    <property type="term" value="F:acyltransferase activity, transferring groups other than amino-acyl groups"/>
    <property type="evidence" value="ECO:0007669"/>
    <property type="project" value="InterPro"/>
</dbReference>
<feature type="domain" description="N-acetyltransferase" evidence="3">
    <location>
        <begin position="4"/>
        <end position="164"/>
    </location>
</feature>
<gene>
    <name evidence="4" type="ORF">HUO12_09000</name>
</gene>
<evidence type="ECO:0000256" key="1">
    <source>
        <dbReference type="ARBA" id="ARBA00022679"/>
    </source>
</evidence>
<evidence type="ECO:0000256" key="2">
    <source>
        <dbReference type="ARBA" id="ARBA00023315"/>
    </source>
</evidence>